<evidence type="ECO:0000256" key="1">
    <source>
        <dbReference type="SAM" id="MobiDB-lite"/>
    </source>
</evidence>
<evidence type="ECO:0000313" key="2">
    <source>
        <dbReference type="EMBL" id="CAL1615226.1"/>
    </source>
</evidence>
<name>A0AAV2MQ79_KNICA</name>
<protein>
    <submittedName>
        <fullName evidence="2">Uncharacterized protein</fullName>
    </submittedName>
</protein>
<feature type="region of interest" description="Disordered" evidence="1">
    <location>
        <begin position="1"/>
        <end position="22"/>
    </location>
</feature>
<proteinExistence type="predicted"/>
<gene>
    <name evidence="2" type="ORF">KC01_LOCUS41216</name>
</gene>
<organism evidence="2 3">
    <name type="scientific">Knipowitschia caucasica</name>
    <name type="common">Caucasian dwarf goby</name>
    <name type="synonym">Pomatoschistus caucasicus</name>
    <dbReference type="NCBI Taxonomy" id="637954"/>
    <lineage>
        <taxon>Eukaryota</taxon>
        <taxon>Metazoa</taxon>
        <taxon>Chordata</taxon>
        <taxon>Craniata</taxon>
        <taxon>Vertebrata</taxon>
        <taxon>Euteleostomi</taxon>
        <taxon>Actinopterygii</taxon>
        <taxon>Neopterygii</taxon>
        <taxon>Teleostei</taxon>
        <taxon>Neoteleostei</taxon>
        <taxon>Acanthomorphata</taxon>
        <taxon>Gobiaria</taxon>
        <taxon>Gobiiformes</taxon>
        <taxon>Gobioidei</taxon>
        <taxon>Gobiidae</taxon>
        <taxon>Gobiinae</taxon>
        <taxon>Knipowitschia</taxon>
    </lineage>
</organism>
<dbReference type="EMBL" id="OZ035831">
    <property type="protein sequence ID" value="CAL1615226.1"/>
    <property type="molecule type" value="Genomic_DNA"/>
</dbReference>
<keyword evidence="3" id="KW-1185">Reference proteome</keyword>
<feature type="compositionally biased region" description="Low complexity" evidence="1">
    <location>
        <begin position="10"/>
        <end position="22"/>
    </location>
</feature>
<evidence type="ECO:0000313" key="3">
    <source>
        <dbReference type="Proteomes" id="UP001497482"/>
    </source>
</evidence>
<sequence>MSGFFGAEKSNSSNTSCSHSRFHSSCRVTSEDVEVWGSPECESKVVEQSLPGRDRTNGGSCLRPCCVWDTAAGTGSPLSEEYTVLKDISEL</sequence>
<dbReference type="Proteomes" id="UP001497482">
    <property type="component" value="Chromosome 9"/>
</dbReference>
<accession>A0AAV2MQ79</accession>
<dbReference type="AlphaFoldDB" id="A0AAV2MQ79"/>
<reference evidence="2 3" key="1">
    <citation type="submission" date="2024-04" db="EMBL/GenBank/DDBJ databases">
        <authorList>
            <person name="Waldvogel A.-M."/>
            <person name="Schoenle A."/>
        </authorList>
    </citation>
    <scope>NUCLEOTIDE SEQUENCE [LARGE SCALE GENOMIC DNA]</scope>
</reference>